<dbReference type="Proteomes" id="UP001215598">
    <property type="component" value="Unassembled WGS sequence"/>
</dbReference>
<organism evidence="3 4">
    <name type="scientific">Mycena metata</name>
    <dbReference type="NCBI Taxonomy" id="1033252"/>
    <lineage>
        <taxon>Eukaryota</taxon>
        <taxon>Fungi</taxon>
        <taxon>Dikarya</taxon>
        <taxon>Basidiomycota</taxon>
        <taxon>Agaricomycotina</taxon>
        <taxon>Agaricomycetes</taxon>
        <taxon>Agaricomycetidae</taxon>
        <taxon>Agaricales</taxon>
        <taxon>Marasmiineae</taxon>
        <taxon>Mycenaceae</taxon>
        <taxon>Mycena</taxon>
    </lineage>
</organism>
<evidence type="ECO:0000256" key="2">
    <source>
        <dbReference type="SAM" id="Phobius"/>
    </source>
</evidence>
<accession>A0AAD7HXY7</accession>
<proteinExistence type="predicted"/>
<evidence type="ECO:0000256" key="1">
    <source>
        <dbReference type="SAM" id="MobiDB-lite"/>
    </source>
</evidence>
<dbReference type="AlphaFoldDB" id="A0AAD7HXY7"/>
<name>A0AAD7HXY7_9AGAR</name>
<comment type="caution">
    <text evidence="3">The sequence shown here is derived from an EMBL/GenBank/DDBJ whole genome shotgun (WGS) entry which is preliminary data.</text>
</comment>
<keyword evidence="2" id="KW-0812">Transmembrane</keyword>
<dbReference type="EMBL" id="JARKIB010000156">
    <property type="protein sequence ID" value="KAJ7730918.1"/>
    <property type="molecule type" value="Genomic_DNA"/>
</dbReference>
<feature type="transmembrane region" description="Helical" evidence="2">
    <location>
        <begin position="42"/>
        <end position="64"/>
    </location>
</feature>
<evidence type="ECO:0000313" key="4">
    <source>
        <dbReference type="Proteomes" id="UP001215598"/>
    </source>
</evidence>
<feature type="region of interest" description="Disordered" evidence="1">
    <location>
        <begin position="241"/>
        <end position="270"/>
    </location>
</feature>
<keyword evidence="4" id="KW-1185">Reference proteome</keyword>
<protein>
    <submittedName>
        <fullName evidence="3">Uncharacterized protein</fullName>
    </submittedName>
</protein>
<keyword evidence="2" id="KW-0472">Membrane</keyword>
<reference evidence="3" key="1">
    <citation type="submission" date="2023-03" db="EMBL/GenBank/DDBJ databases">
        <title>Massive genome expansion in bonnet fungi (Mycena s.s.) driven by repeated elements and novel gene families across ecological guilds.</title>
        <authorList>
            <consortium name="Lawrence Berkeley National Laboratory"/>
            <person name="Harder C.B."/>
            <person name="Miyauchi S."/>
            <person name="Viragh M."/>
            <person name="Kuo A."/>
            <person name="Thoen E."/>
            <person name="Andreopoulos B."/>
            <person name="Lu D."/>
            <person name="Skrede I."/>
            <person name="Drula E."/>
            <person name="Henrissat B."/>
            <person name="Morin E."/>
            <person name="Kohler A."/>
            <person name="Barry K."/>
            <person name="LaButti K."/>
            <person name="Morin E."/>
            <person name="Salamov A."/>
            <person name="Lipzen A."/>
            <person name="Mereny Z."/>
            <person name="Hegedus B."/>
            <person name="Baldrian P."/>
            <person name="Stursova M."/>
            <person name="Weitz H."/>
            <person name="Taylor A."/>
            <person name="Grigoriev I.V."/>
            <person name="Nagy L.G."/>
            <person name="Martin F."/>
            <person name="Kauserud H."/>
        </authorList>
    </citation>
    <scope>NUCLEOTIDE SEQUENCE</scope>
    <source>
        <strain evidence="3">CBHHK182m</strain>
    </source>
</reference>
<sequence length="270" mass="30820">MSQWVQEKPSESCAQRTAGEPTTTIQLGVVCRINLLRPQPKWLFKMLLYLTLWVQYLGGFYYYADRELTGYKDQRRMMTSLWGQCGALFRQQSCKQEDGERWLGRWWWRGERKGGGVTPSPTAGYIEQVMTPNARSNTSPVARIRALRTSYARLRLEEPHRRCRSIWVIQTRYASGASKVGACYLPNICLSTIEWNFADVNTRTGRDIKNEGLNPTYIKPTASCATVRRWQLTSCRTPHRATLQSTASQAEPTLPQLGTAWESPTGLETA</sequence>
<gene>
    <name evidence="3" type="ORF">B0H16DRAFT_1696867</name>
</gene>
<evidence type="ECO:0000313" key="3">
    <source>
        <dbReference type="EMBL" id="KAJ7730918.1"/>
    </source>
</evidence>
<keyword evidence="2" id="KW-1133">Transmembrane helix</keyword>
<feature type="compositionally biased region" description="Polar residues" evidence="1">
    <location>
        <begin position="241"/>
        <end position="251"/>
    </location>
</feature>